<dbReference type="PROSITE" id="PS50851">
    <property type="entry name" value="CHEW"/>
    <property type="match status" value="1"/>
</dbReference>
<evidence type="ECO:0000313" key="3">
    <source>
        <dbReference type="Proteomes" id="UP000481421"/>
    </source>
</evidence>
<sequence>MSAPVIAAMGEDENTIADMYLTFDLGEEEYGVSIAGVTEIVGMQRIMPIPDMPRYLRGVINLRGKVIPLMDVRLRFEMPERDYDDRTVIIVMEVEDAPVGLIVDGVREVREIPPAQIDRRGQISRSGARSTIAGIAQVGERVAVLLDPSVLVSDGDIAIARSAEAG</sequence>
<dbReference type="SMART" id="SM00260">
    <property type="entry name" value="CheW"/>
    <property type="match status" value="1"/>
</dbReference>
<organism evidence="2 3">
    <name type="scientific">Pseudotabrizicola algicola</name>
    <dbReference type="NCBI Taxonomy" id="2709381"/>
    <lineage>
        <taxon>Bacteria</taxon>
        <taxon>Pseudomonadati</taxon>
        <taxon>Pseudomonadota</taxon>
        <taxon>Alphaproteobacteria</taxon>
        <taxon>Rhodobacterales</taxon>
        <taxon>Paracoccaceae</taxon>
        <taxon>Pseudotabrizicola</taxon>
    </lineage>
</organism>
<reference evidence="2 3" key="1">
    <citation type="submission" date="2020-02" db="EMBL/GenBank/DDBJ databases">
        <title>Rhodobacter algicola sp. nov., isolated from microalga culture.</title>
        <authorList>
            <person name="Park C.-Y."/>
        </authorList>
    </citation>
    <scope>NUCLEOTIDE SEQUENCE [LARGE SCALE GENOMIC DNA]</scope>
    <source>
        <strain evidence="2 3">ETT8</strain>
    </source>
</reference>
<dbReference type="GO" id="GO:0006935">
    <property type="term" value="P:chemotaxis"/>
    <property type="evidence" value="ECO:0007669"/>
    <property type="project" value="InterPro"/>
</dbReference>
<accession>A0A6B3RJD8</accession>
<dbReference type="AlphaFoldDB" id="A0A6B3RJD8"/>
<dbReference type="SUPFAM" id="SSF50341">
    <property type="entry name" value="CheW-like"/>
    <property type="match status" value="1"/>
</dbReference>
<dbReference type="GO" id="GO:0007165">
    <property type="term" value="P:signal transduction"/>
    <property type="evidence" value="ECO:0007669"/>
    <property type="project" value="InterPro"/>
</dbReference>
<dbReference type="Gene3D" id="2.30.30.40">
    <property type="entry name" value="SH3 Domains"/>
    <property type="match status" value="1"/>
</dbReference>
<dbReference type="PANTHER" id="PTHR22617:SF23">
    <property type="entry name" value="CHEMOTAXIS PROTEIN CHEW"/>
    <property type="match status" value="1"/>
</dbReference>
<dbReference type="InterPro" id="IPR039315">
    <property type="entry name" value="CheW"/>
</dbReference>
<dbReference type="Pfam" id="PF01584">
    <property type="entry name" value="CheW"/>
    <property type="match status" value="1"/>
</dbReference>
<dbReference type="GO" id="GO:0005829">
    <property type="term" value="C:cytosol"/>
    <property type="evidence" value="ECO:0007669"/>
    <property type="project" value="TreeGrafter"/>
</dbReference>
<evidence type="ECO:0000259" key="1">
    <source>
        <dbReference type="PROSITE" id="PS50851"/>
    </source>
</evidence>
<dbReference type="InterPro" id="IPR036061">
    <property type="entry name" value="CheW-like_dom_sf"/>
</dbReference>
<dbReference type="PANTHER" id="PTHR22617">
    <property type="entry name" value="CHEMOTAXIS SENSOR HISTIDINE KINASE-RELATED"/>
    <property type="match status" value="1"/>
</dbReference>
<name>A0A6B3RJD8_9RHOB</name>
<dbReference type="Gene3D" id="2.40.50.180">
    <property type="entry name" value="CheA-289, Domain 4"/>
    <property type="match status" value="1"/>
</dbReference>
<protein>
    <submittedName>
        <fullName evidence="2">Purine-binding chemotaxis protein CheW</fullName>
    </submittedName>
</protein>
<gene>
    <name evidence="2" type="ORF">G3572_03700</name>
</gene>
<dbReference type="Proteomes" id="UP000481421">
    <property type="component" value="Unassembled WGS sequence"/>
</dbReference>
<keyword evidence="3" id="KW-1185">Reference proteome</keyword>
<dbReference type="InterPro" id="IPR002545">
    <property type="entry name" value="CheW-lke_dom"/>
</dbReference>
<feature type="domain" description="CheW-like" evidence="1">
    <location>
        <begin position="17"/>
        <end position="157"/>
    </location>
</feature>
<comment type="caution">
    <text evidence="2">The sequence shown here is derived from an EMBL/GenBank/DDBJ whole genome shotgun (WGS) entry which is preliminary data.</text>
</comment>
<dbReference type="EMBL" id="JAAIKE010000001">
    <property type="protein sequence ID" value="NEX45296.1"/>
    <property type="molecule type" value="Genomic_DNA"/>
</dbReference>
<evidence type="ECO:0000313" key="2">
    <source>
        <dbReference type="EMBL" id="NEX45296.1"/>
    </source>
</evidence>
<proteinExistence type="predicted"/>